<comment type="caution">
    <text evidence="2">The sequence shown here is derived from an EMBL/GenBank/DDBJ whole genome shotgun (WGS) entry which is preliminary data.</text>
</comment>
<organism evidence="2 3">
    <name type="scientific">Pleurodeles waltl</name>
    <name type="common">Iberian ribbed newt</name>
    <dbReference type="NCBI Taxonomy" id="8319"/>
    <lineage>
        <taxon>Eukaryota</taxon>
        <taxon>Metazoa</taxon>
        <taxon>Chordata</taxon>
        <taxon>Craniata</taxon>
        <taxon>Vertebrata</taxon>
        <taxon>Euteleostomi</taxon>
        <taxon>Amphibia</taxon>
        <taxon>Batrachia</taxon>
        <taxon>Caudata</taxon>
        <taxon>Salamandroidea</taxon>
        <taxon>Salamandridae</taxon>
        <taxon>Pleurodelinae</taxon>
        <taxon>Pleurodeles</taxon>
    </lineage>
</organism>
<accession>A0AAV7SFX3</accession>
<protein>
    <recommendedName>
        <fullName evidence="4">Basic proline-rich protein-like</fullName>
    </recommendedName>
</protein>
<proteinExistence type="predicted"/>
<feature type="compositionally biased region" description="Low complexity" evidence="1">
    <location>
        <begin position="82"/>
        <end position="99"/>
    </location>
</feature>
<dbReference type="AlphaFoldDB" id="A0AAV7SFX3"/>
<keyword evidence="3" id="KW-1185">Reference proteome</keyword>
<evidence type="ECO:0000256" key="1">
    <source>
        <dbReference type="SAM" id="MobiDB-lite"/>
    </source>
</evidence>
<gene>
    <name evidence="2" type="ORF">NDU88_003353</name>
</gene>
<reference evidence="2" key="1">
    <citation type="journal article" date="2022" name="bioRxiv">
        <title>Sequencing and chromosome-scale assembly of the giantPleurodeles waltlgenome.</title>
        <authorList>
            <person name="Brown T."/>
            <person name="Elewa A."/>
            <person name="Iarovenko S."/>
            <person name="Subramanian E."/>
            <person name="Araus A.J."/>
            <person name="Petzold A."/>
            <person name="Susuki M."/>
            <person name="Suzuki K.-i.T."/>
            <person name="Hayashi T."/>
            <person name="Toyoda A."/>
            <person name="Oliveira C."/>
            <person name="Osipova E."/>
            <person name="Leigh N.D."/>
            <person name="Simon A."/>
            <person name="Yun M.H."/>
        </authorList>
    </citation>
    <scope>NUCLEOTIDE SEQUENCE</scope>
    <source>
        <strain evidence="2">20211129_DDA</strain>
        <tissue evidence="2">Liver</tissue>
    </source>
</reference>
<evidence type="ECO:0008006" key="4">
    <source>
        <dbReference type="Google" id="ProtNLM"/>
    </source>
</evidence>
<sequence>MPLWEAASGSRHKGHTGRKAPPGSGPARAQSIGAAPQLTGQHRGSVTLPVPYGMSPTPLPRIRCFTPRGPSPHTPALVGKTPRLSVVPRSRSASSSLVRHLTPPRGPQHRPRPGHSSPATGGPPPRRYLRTLSQLCGPRQPPQPLDPPGPVYNVNMAPVAPLRSHCPPVREVPTQAGGGAPSPLRPRGICLASASPAHHLTLLCRPQSIRHRRGPDHPDPAPATGRPVPTVLSGHPAAARNGHTSSLLRGREWAPAPLLGPPLRPSHSGAIPGRPSLTRHRAWGLQAMPPPHPEGRHPPTTRPCRRPRPAALRGPARPHHRSAAPRDLTPPHWTLHNTQGCSRGKLDAGRMGLFAAGDRGVRSTLRVRPPS</sequence>
<feature type="region of interest" description="Disordered" evidence="1">
    <location>
        <begin position="288"/>
        <end position="346"/>
    </location>
</feature>
<evidence type="ECO:0000313" key="3">
    <source>
        <dbReference type="Proteomes" id="UP001066276"/>
    </source>
</evidence>
<dbReference type="EMBL" id="JANPWB010000008">
    <property type="protein sequence ID" value="KAJ1162889.1"/>
    <property type="molecule type" value="Genomic_DNA"/>
</dbReference>
<name>A0AAV7SFX3_PLEWA</name>
<dbReference type="Proteomes" id="UP001066276">
    <property type="component" value="Chromosome 4_2"/>
</dbReference>
<evidence type="ECO:0000313" key="2">
    <source>
        <dbReference type="EMBL" id="KAJ1162889.1"/>
    </source>
</evidence>
<feature type="region of interest" description="Disordered" evidence="1">
    <location>
        <begin position="1"/>
        <end position="130"/>
    </location>
</feature>